<accession>A0A919RHL7</accession>
<dbReference type="SUPFAM" id="SSF55874">
    <property type="entry name" value="ATPase domain of HSP90 chaperone/DNA topoisomerase II/histidine kinase"/>
    <property type="match status" value="1"/>
</dbReference>
<gene>
    <name evidence="1" type="ORF">Ssi02_23420</name>
</gene>
<dbReference type="PANTHER" id="PTHR35526">
    <property type="entry name" value="ANTI-SIGMA-F FACTOR RSBW-RELATED"/>
    <property type="match status" value="1"/>
</dbReference>
<sequence>MVNASAQSDPYGVSRAFLPIPDAAPDCRALLASALSDWDMPELYSTAAIVLTELVANAIRSGKVIGVGLFPSEDFQFLHIEVRDRAPGIPVKQCPEADDECGRGLLLVDELAAKWGHRPAPGGKIVFAMLERAASPAG</sequence>
<comment type="caution">
    <text evidence="1">The sequence shown here is derived from an EMBL/GenBank/DDBJ whole genome shotgun (WGS) entry which is preliminary data.</text>
</comment>
<dbReference type="Gene3D" id="3.30.565.10">
    <property type="entry name" value="Histidine kinase-like ATPase, C-terminal domain"/>
    <property type="match status" value="1"/>
</dbReference>
<dbReference type="AlphaFoldDB" id="A0A919RHL7"/>
<evidence type="ECO:0008006" key="3">
    <source>
        <dbReference type="Google" id="ProtNLM"/>
    </source>
</evidence>
<protein>
    <recommendedName>
        <fullName evidence="3">ATP-binding protein</fullName>
    </recommendedName>
</protein>
<evidence type="ECO:0000313" key="1">
    <source>
        <dbReference type="EMBL" id="GII92111.1"/>
    </source>
</evidence>
<dbReference type="Proteomes" id="UP000606172">
    <property type="component" value="Unassembled WGS sequence"/>
</dbReference>
<dbReference type="InterPro" id="IPR050267">
    <property type="entry name" value="Anti-sigma-factor_SerPK"/>
</dbReference>
<name>A0A919RHL7_9ACTN</name>
<organism evidence="1 2">
    <name type="scientific">Sinosporangium siamense</name>
    <dbReference type="NCBI Taxonomy" id="1367973"/>
    <lineage>
        <taxon>Bacteria</taxon>
        <taxon>Bacillati</taxon>
        <taxon>Actinomycetota</taxon>
        <taxon>Actinomycetes</taxon>
        <taxon>Streptosporangiales</taxon>
        <taxon>Streptosporangiaceae</taxon>
        <taxon>Sinosporangium</taxon>
    </lineage>
</organism>
<keyword evidence="2" id="KW-1185">Reference proteome</keyword>
<reference evidence="1" key="1">
    <citation type="submission" date="2021-01" db="EMBL/GenBank/DDBJ databases">
        <title>Whole genome shotgun sequence of Sinosporangium siamense NBRC 109515.</title>
        <authorList>
            <person name="Komaki H."/>
            <person name="Tamura T."/>
        </authorList>
    </citation>
    <scope>NUCLEOTIDE SEQUENCE</scope>
    <source>
        <strain evidence="1">NBRC 109515</strain>
    </source>
</reference>
<proteinExistence type="predicted"/>
<dbReference type="InterPro" id="IPR036890">
    <property type="entry name" value="HATPase_C_sf"/>
</dbReference>
<dbReference type="CDD" id="cd16936">
    <property type="entry name" value="HATPase_RsbW-like"/>
    <property type="match status" value="1"/>
</dbReference>
<dbReference type="EMBL" id="BOOW01000013">
    <property type="protein sequence ID" value="GII92111.1"/>
    <property type="molecule type" value="Genomic_DNA"/>
</dbReference>
<dbReference type="PANTHER" id="PTHR35526:SF3">
    <property type="entry name" value="ANTI-SIGMA-F FACTOR RSBW"/>
    <property type="match status" value="1"/>
</dbReference>
<evidence type="ECO:0000313" key="2">
    <source>
        <dbReference type="Proteomes" id="UP000606172"/>
    </source>
</evidence>